<evidence type="ECO:0000256" key="2">
    <source>
        <dbReference type="ARBA" id="ARBA00022649"/>
    </source>
</evidence>
<keyword evidence="6" id="KW-0694">RNA-binding</keyword>
<dbReference type="InterPro" id="IPR012933">
    <property type="entry name" value="HicA_mRNA_interferase"/>
</dbReference>
<dbReference type="SUPFAM" id="SSF54786">
    <property type="entry name" value="YcfA/nrd intein domain"/>
    <property type="match status" value="1"/>
</dbReference>
<keyword evidence="4" id="KW-0255">Endonuclease</keyword>
<dbReference type="Gene3D" id="3.30.920.30">
    <property type="entry name" value="Hypothetical protein"/>
    <property type="match status" value="1"/>
</dbReference>
<keyword evidence="7" id="KW-0346">Stress response</keyword>
<evidence type="ECO:0000256" key="1">
    <source>
        <dbReference type="ARBA" id="ARBA00006620"/>
    </source>
</evidence>
<dbReference type="GO" id="GO:0016787">
    <property type="term" value="F:hydrolase activity"/>
    <property type="evidence" value="ECO:0007669"/>
    <property type="project" value="UniProtKB-KW"/>
</dbReference>
<evidence type="ECO:0000256" key="6">
    <source>
        <dbReference type="ARBA" id="ARBA00022884"/>
    </source>
</evidence>
<organism evidence="8 9">
    <name type="scientific">Candidatus Falkowbacteria bacterium RIFCSPHIGHO2_02_FULL_45_15</name>
    <dbReference type="NCBI Taxonomy" id="1797987"/>
    <lineage>
        <taxon>Bacteria</taxon>
        <taxon>Candidatus Falkowiibacteriota</taxon>
    </lineage>
</organism>
<name>A0A1F5RWF2_9BACT</name>
<evidence type="ECO:0008006" key="10">
    <source>
        <dbReference type="Google" id="ProtNLM"/>
    </source>
</evidence>
<comment type="caution">
    <text evidence="8">The sequence shown here is derived from an EMBL/GenBank/DDBJ whole genome shotgun (WGS) entry which is preliminary data.</text>
</comment>
<keyword evidence="5" id="KW-0378">Hydrolase</keyword>
<dbReference type="AlphaFoldDB" id="A0A1F5RWF2"/>
<dbReference type="GO" id="GO:0004519">
    <property type="term" value="F:endonuclease activity"/>
    <property type="evidence" value="ECO:0007669"/>
    <property type="project" value="UniProtKB-KW"/>
</dbReference>
<evidence type="ECO:0000256" key="4">
    <source>
        <dbReference type="ARBA" id="ARBA00022759"/>
    </source>
</evidence>
<sequence>MPKPYPLRIVLKVLASKGFIFISQRGSHAKYRKEKENEAALTVIVPAHEKEIRYGTFRSILRQSKLKESDFKKK</sequence>
<gene>
    <name evidence="8" type="ORF">A3D54_04065</name>
</gene>
<proteinExistence type="inferred from homology"/>
<evidence type="ECO:0000313" key="8">
    <source>
        <dbReference type="EMBL" id="OGF18553.1"/>
    </source>
</evidence>
<accession>A0A1F5RWF2</accession>
<reference evidence="8 9" key="1">
    <citation type="journal article" date="2016" name="Nat. Commun.">
        <title>Thousands of microbial genomes shed light on interconnected biogeochemical processes in an aquifer system.</title>
        <authorList>
            <person name="Anantharaman K."/>
            <person name="Brown C.T."/>
            <person name="Hug L.A."/>
            <person name="Sharon I."/>
            <person name="Castelle C.J."/>
            <person name="Probst A.J."/>
            <person name="Thomas B.C."/>
            <person name="Singh A."/>
            <person name="Wilkins M.J."/>
            <person name="Karaoz U."/>
            <person name="Brodie E.L."/>
            <person name="Williams K.H."/>
            <person name="Hubbard S.S."/>
            <person name="Banfield J.F."/>
        </authorList>
    </citation>
    <scope>NUCLEOTIDE SEQUENCE [LARGE SCALE GENOMIC DNA]</scope>
</reference>
<dbReference type="InterPro" id="IPR038570">
    <property type="entry name" value="HicA_sf"/>
</dbReference>
<protein>
    <recommendedName>
        <fullName evidence="10">Addiction module toxin, HicA family</fullName>
    </recommendedName>
</protein>
<comment type="similarity">
    <text evidence="1">Belongs to the HicA mRNA interferase family.</text>
</comment>
<dbReference type="Proteomes" id="UP000177691">
    <property type="component" value="Unassembled WGS sequence"/>
</dbReference>
<dbReference type="EMBL" id="MFFU01000043">
    <property type="protein sequence ID" value="OGF18553.1"/>
    <property type="molecule type" value="Genomic_DNA"/>
</dbReference>
<evidence type="ECO:0000313" key="9">
    <source>
        <dbReference type="Proteomes" id="UP000177691"/>
    </source>
</evidence>
<keyword evidence="3" id="KW-0540">Nuclease</keyword>
<evidence type="ECO:0000256" key="7">
    <source>
        <dbReference type="ARBA" id="ARBA00023016"/>
    </source>
</evidence>
<evidence type="ECO:0000256" key="3">
    <source>
        <dbReference type="ARBA" id="ARBA00022722"/>
    </source>
</evidence>
<keyword evidence="2" id="KW-1277">Toxin-antitoxin system</keyword>
<dbReference type="GO" id="GO:0003729">
    <property type="term" value="F:mRNA binding"/>
    <property type="evidence" value="ECO:0007669"/>
    <property type="project" value="InterPro"/>
</dbReference>
<dbReference type="Pfam" id="PF07927">
    <property type="entry name" value="HicA_toxin"/>
    <property type="match status" value="1"/>
</dbReference>
<evidence type="ECO:0000256" key="5">
    <source>
        <dbReference type="ARBA" id="ARBA00022801"/>
    </source>
</evidence>